<comment type="caution">
    <text evidence="1">The sequence shown here is derived from an EMBL/GenBank/DDBJ whole genome shotgun (WGS) entry which is preliminary data.</text>
</comment>
<name>A0ABY2HD79_9HYPO</name>
<reference evidence="1 2" key="1">
    <citation type="submission" date="2018-01" db="EMBL/GenBank/DDBJ databases">
        <title>Genome characterization of the sugarcane-associated fungus Trichoderma ghanense CCMA-1212 and their application in lignocelulose bioconversion.</title>
        <authorList>
            <person name="Steindorff A.S."/>
            <person name="Mendes T.D."/>
            <person name="Vilela E.S.D."/>
            <person name="Rodrigues D.S."/>
            <person name="Formighieri E.F."/>
            <person name="Melo I.S."/>
            <person name="Favaro L.C.L."/>
        </authorList>
    </citation>
    <scope>NUCLEOTIDE SEQUENCE [LARGE SCALE GENOMIC DNA]</scope>
    <source>
        <strain evidence="1 2">CCMA-1212</strain>
    </source>
</reference>
<dbReference type="EMBL" id="PPTA01000003">
    <property type="protein sequence ID" value="TFB05290.1"/>
    <property type="molecule type" value="Genomic_DNA"/>
</dbReference>
<dbReference type="RefSeq" id="XP_073561491.1">
    <property type="nucleotide sequence ID" value="XM_073700343.1"/>
</dbReference>
<dbReference type="Proteomes" id="UP001642720">
    <property type="component" value="Unassembled WGS sequence"/>
</dbReference>
<keyword evidence="2" id="KW-1185">Reference proteome</keyword>
<dbReference type="GeneID" id="300574793"/>
<evidence type="ECO:0000313" key="1">
    <source>
        <dbReference type="EMBL" id="TFB05290.1"/>
    </source>
</evidence>
<organism evidence="1 2">
    <name type="scientific">Trichoderma ghanense</name>
    <dbReference type="NCBI Taxonomy" id="65468"/>
    <lineage>
        <taxon>Eukaryota</taxon>
        <taxon>Fungi</taxon>
        <taxon>Dikarya</taxon>
        <taxon>Ascomycota</taxon>
        <taxon>Pezizomycotina</taxon>
        <taxon>Sordariomycetes</taxon>
        <taxon>Hypocreomycetidae</taxon>
        <taxon>Hypocreales</taxon>
        <taxon>Hypocreaceae</taxon>
        <taxon>Trichoderma</taxon>
    </lineage>
</organism>
<gene>
    <name evidence="1" type="ORF">CCMA1212_002977</name>
</gene>
<sequence length="127" mass="14195">MSQHTFDPKANQNSHPLTALRFLLACQSYSYLQANRTSASSLERTIRVLIGHPSTRRVPEGLTCFRGNLAISLGGSCIVASPKFAPHRVFPDAPHPNPLHDARRRREASMRPWTLLEPIPMRVTSPD</sequence>
<protein>
    <submittedName>
        <fullName evidence="1">Uncharacterized protein</fullName>
    </submittedName>
</protein>
<proteinExistence type="predicted"/>
<accession>A0ABY2HD79</accession>
<evidence type="ECO:0000313" key="2">
    <source>
        <dbReference type="Proteomes" id="UP001642720"/>
    </source>
</evidence>